<dbReference type="STRING" id="1322246.BN4_12821"/>
<dbReference type="HOGENOM" id="CLU_2896782_0_0_7"/>
<keyword evidence="2" id="KW-1185">Reference proteome</keyword>
<dbReference type="EMBL" id="FO203427">
    <property type="protein sequence ID" value="CCH50054.1"/>
    <property type="molecule type" value="Genomic_DNA"/>
</dbReference>
<name>M1WS97_PSEP2</name>
<dbReference type="KEGG" id="dpi:BN4_12821"/>
<protein>
    <submittedName>
        <fullName evidence="1">Uncharacterized protein</fullName>
    </submittedName>
</protein>
<gene>
    <name evidence="1" type="ordered locus">BN4_12821</name>
</gene>
<reference evidence="1 2" key="1">
    <citation type="journal article" date="2013" name="PLoS ONE">
        <title>The first genomic and proteomic characterization of a deep-sea sulfate reducer: insights into the piezophilic lifestyle of Desulfovibrio piezophilus.</title>
        <authorList>
            <person name="Pradel N."/>
            <person name="Ji B."/>
            <person name="Gimenez G."/>
            <person name="Talla E."/>
            <person name="Lenoble P."/>
            <person name="Garel M."/>
            <person name="Tamburini C."/>
            <person name="Fourquet P."/>
            <person name="Lebrun R."/>
            <person name="Bertin P."/>
            <person name="Denis Y."/>
            <person name="Pophillat M."/>
            <person name="Barbe V."/>
            <person name="Ollivier B."/>
            <person name="Dolla A."/>
        </authorList>
    </citation>
    <scope>NUCLEOTIDE SEQUENCE [LARGE SCALE GENOMIC DNA]</scope>
    <source>
        <strain evidence="2">DSM 10523 / SB164P1</strain>
    </source>
</reference>
<evidence type="ECO:0000313" key="1">
    <source>
        <dbReference type="EMBL" id="CCH50054.1"/>
    </source>
</evidence>
<organism evidence="1 2">
    <name type="scientific">Pseudodesulfovibrio piezophilus (strain DSM 21447 / JCM 15486 / C1TLV30)</name>
    <name type="common">Desulfovibrio piezophilus</name>
    <dbReference type="NCBI Taxonomy" id="1322246"/>
    <lineage>
        <taxon>Bacteria</taxon>
        <taxon>Pseudomonadati</taxon>
        <taxon>Thermodesulfobacteriota</taxon>
        <taxon>Desulfovibrionia</taxon>
        <taxon>Desulfovibrionales</taxon>
        <taxon>Desulfovibrionaceae</taxon>
    </lineage>
</organism>
<evidence type="ECO:0000313" key="2">
    <source>
        <dbReference type="Proteomes" id="UP000011724"/>
    </source>
</evidence>
<reference evidence="2" key="2">
    <citation type="journal article" date="2013" name="Stand. Genomic Sci.">
        <title>Complete genome sequence of Desulfocapsa sulfexigens, a marine deltaproteobacterium specialized in disproportionating inorganic sulfur compounds.</title>
        <authorList>
            <person name="Finster K.W."/>
            <person name="Kjeldsen K.U."/>
            <person name="Kube M."/>
            <person name="Reinhardt R."/>
            <person name="Mussmann M."/>
            <person name="Amann R."/>
            <person name="Schreiber L."/>
        </authorList>
    </citation>
    <scope>NUCLEOTIDE SEQUENCE [LARGE SCALE GENOMIC DNA]</scope>
    <source>
        <strain evidence="2">DSM 10523 / SB164P1</strain>
    </source>
</reference>
<sequence>MARVPVGKVAVSRFFGWYDPSFYFHMHALKRSSTFFEKYLTSHFLYRGYSVNICQQRLNLAV</sequence>
<proteinExistence type="predicted"/>
<dbReference type="AlphaFoldDB" id="M1WS97"/>
<accession>M1WS97</accession>
<dbReference type="Proteomes" id="UP000011724">
    <property type="component" value="Chromosome"/>
</dbReference>